<feature type="repeat" description="ANK" evidence="1">
    <location>
        <begin position="57"/>
        <end position="89"/>
    </location>
</feature>
<accession>A0A139AKK1</accession>
<protein>
    <submittedName>
        <fullName evidence="2">Uncharacterized protein</fullName>
    </submittedName>
</protein>
<reference evidence="2 3" key="1">
    <citation type="journal article" date="2015" name="Genome Biol. Evol.">
        <title>Phylogenomic analyses indicate that early fungi evolved digesting cell walls of algal ancestors of land plants.</title>
        <authorList>
            <person name="Chang Y."/>
            <person name="Wang S."/>
            <person name="Sekimoto S."/>
            <person name="Aerts A.L."/>
            <person name="Choi C."/>
            <person name="Clum A."/>
            <person name="LaButti K.M."/>
            <person name="Lindquist E.A."/>
            <person name="Yee Ngan C."/>
            <person name="Ohm R.A."/>
            <person name="Salamov A.A."/>
            <person name="Grigoriev I.V."/>
            <person name="Spatafora J.W."/>
            <person name="Berbee M.L."/>
        </authorList>
    </citation>
    <scope>NUCLEOTIDE SEQUENCE [LARGE SCALE GENOMIC DNA]</scope>
    <source>
        <strain evidence="2 3">JEL478</strain>
    </source>
</reference>
<dbReference type="InterPro" id="IPR036770">
    <property type="entry name" value="Ankyrin_rpt-contain_sf"/>
</dbReference>
<organism evidence="2 3">
    <name type="scientific">Gonapodya prolifera (strain JEL478)</name>
    <name type="common">Monoblepharis prolifera</name>
    <dbReference type="NCBI Taxonomy" id="1344416"/>
    <lineage>
        <taxon>Eukaryota</taxon>
        <taxon>Fungi</taxon>
        <taxon>Fungi incertae sedis</taxon>
        <taxon>Chytridiomycota</taxon>
        <taxon>Chytridiomycota incertae sedis</taxon>
        <taxon>Monoblepharidomycetes</taxon>
        <taxon>Monoblepharidales</taxon>
        <taxon>Gonapodyaceae</taxon>
        <taxon>Gonapodya</taxon>
    </lineage>
</organism>
<sequence length="150" mass="17077">MQTALDSQLIDAVEARRVDEVERLINSGASPDANKRVTLRVKVRRFFASEWMEDTVDGESALVLAIVLRDTDIVRVLLEKGAKVDGSVQWRICNYSGGRNWSIDEWKLQRWVWTLSFSGMLSLAVGGYGGEETDYNGNKWADQKPIRQLW</sequence>
<proteinExistence type="predicted"/>
<dbReference type="SMART" id="SM00248">
    <property type="entry name" value="ANK"/>
    <property type="match status" value="2"/>
</dbReference>
<dbReference type="EMBL" id="KQ965747">
    <property type="protein sequence ID" value="KXS17297.1"/>
    <property type="molecule type" value="Genomic_DNA"/>
</dbReference>
<dbReference type="AlphaFoldDB" id="A0A139AKK1"/>
<keyword evidence="3" id="KW-1185">Reference proteome</keyword>
<evidence type="ECO:0000313" key="3">
    <source>
        <dbReference type="Proteomes" id="UP000070544"/>
    </source>
</evidence>
<dbReference type="Pfam" id="PF00023">
    <property type="entry name" value="Ank"/>
    <property type="match status" value="1"/>
</dbReference>
<dbReference type="PROSITE" id="PS50088">
    <property type="entry name" value="ANK_REPEAT"/>
    <property type="match status" value="1"/>
</dbReference>
<evidence type="ECO:0000313" key="2">
    <source>
        <dbReference type="EMBL" id="KXS17297.1"/>
    </source>
</evidence>
<dbReference type="InterPro" id="IPR002110">
    <property type="entry name" value="Ankyrin_rpt"/>
</dbReference>
<dbReference type="SUPFAM" id="SSF48403">
    <property type="entry name" value="Ankyrin repeat"/>
    <property type="match status" value="1"/>
</dbReference>
<gene>
    <name evidence="2" type="ORF">M427DRAFT_54597</name>
</gene>
<dbReference type="Gene3D" id="1.25.40.20">
    <property type="entry name" value="Ankyrin repeat-containing domain"/>
    <property type="match status" value="1"/>
</dbReference>
<evidence type="ECO:0000256" key="1">
    <source>
        <dbReference type="PROSITE-ProRule" id="PRU00023"/>
    </source>
</evidence>
<keyword evidence="1" id="KW-0040">ANK repeat</keyword>
<dbReference type="Proteomes" id="UP000070544">
    <property type="component" value="Unassembled WGS sequence"/>
</dbReference>
<dbReference type="OrthoDB" id="2179417at2759"/>
<name>A0A139AKK1_GONPJ</name>
<dbReference type="PROSITE" id="PS50297">
    <property type="entry name" value="ANK_REP_REGION"/>
    <property type="match status" value="1"/>
</dbReference>